<accession>A0A3Q0EV05</accession>
<name>A0A3Q0EV05_VIGRR</name>
<evidence type="ECO:0000313" key="1">
    <source>
        <dbReference type="Proteomes" id="UP000087766"/>
    </source>
</evidence>
<protein>
    <submittedName>
        <fullName evidence="2">Uncharacterized protein LOC111241484</fullName>
    </submittedName>
</protein>
<proteinExistence type="predicted"/>
<dbReference type="PANTHER" id="PTHR33067">
    <property type="entry name" value="RNA-DIRECTED DNA POLYMERASE-RELATED"/>
    <property type="match status" value="1"/>
</dbReference>
<dbReference type="PANTHER" id="PTHR33067:SF9">
    <property type="entry name" value="RNA-DIRECTED DNA POLYMERASE"/>
    <property type="match status" value="1"/>
</dbReference>
<dbReference type="RefSeq" id="XP_022635555.1">
    <property type="nucleotide sequence ID" value="XM_022779834.1"/>
</dbReference>
<dbReference type="KEGG" id="vra:111241484"/>
<sequence length="195" mass="22445">MSKDQEEDAVKVKEKEYEKPLPYPKVYSRKDREKQFDRFMEPFKKLEITIPFSEALQQIPSYAKFLKELITKKRKYLEKETIEVQGNCSAVLQRTLPPKLQDPGSFTIPCTIGEVDVGKALIVLGASINLMPLSMLKKLSGVEIRPTRMVDKFLFPVDFVIMEMEENENSPLILGRSFMKTARIVIDVEKGKLKV</sequence>
<dbReference type="GeneID" id="111241484"/>
<keyword evidence="1" id="KW-1185">Reference proteome</keyword>
<evidence type="ECO:0000313" key="2">
    <source>
        <dbReference type="RefSeq" id="XP_022635555.1"/>
    </source>
</evidence>
<dbReference type="OrthoDB" id="778454at2759"/>
<dbReference type="Gene3D" id="2.40.70.10">
    <property type="entry name" value="Acid Proteases"/>
    <property type="match status" value="2"/>
</dbReference>
<dbReference type="Proteomes" id="UP000087766">
    <property type="component" value="Chromosome 1"/>
</dbReference>
<dbReference type="InterPro" id="IPR021109">
    <property type="entry name" value="Peptidase_aspartic_dom_sf"/>
</dbReference>
<reference evidence="1" key="1">
    <citation type="journal article" date="2014" name="Nat. Commun.">
        <title>Genome sequence of mungbean and insights into evolution within Vigna species.</title>
        <authorList>
            <person name="Kang Y.J."/>
            <person name="Kim S.K."/>
            <person name="Kim M.Y."/>
            <person name="Lestari P."/>
            <person name="Kim K.H."/>
            <person name="Ha B.K."/>
            <person name="Jun T.H."/>
            <person name="Hwang W.J."/>
            <person name="Lee T."/>
            <person name="Lee J."/>
            <person name="Shim S."/>
            <person name="Yoon M.Y."/>
            <person name="Jang Y.E."/>
            <person name="Han K.S."/>
            <person name="Taeprayoon P."/>
            <person name="Yoon N."/>
            <person name="Somta P."/>
            <person name="Tanya P."/>
            <person name="Kim K.S."/>
            <person name="Gwag J.G."/>
            <person name="Moon J.K."/>
            <person name="Lee Y.H."/>
            <person name="Park B.S."/>
            <person name="Bombarely A."/>
            <person name="Doyle J.J."/>
            <person name="Jackson S.A."/>
            <person name="Schafleitner R."/>
            <person name="Srinives P."/>
            <person name="Varshney R.K."/>
            <person name="Lee S.H."/>
        </authorList>
    </citation>
    <scope>NUCLEOTIDE SEQUENCE [LARGE SCALE GENOMIC DNA]</scope>
    <source>
        <strain evidence="1">cv. VC1973A</strain>
    </source>
</reference>
<dbReference type="AlphaFoldDB" id="A0A3Q0EV05"/>
<reference evidence="2" key="2">
    <citation type="submission" date="2025-08" db="UniProtKB">
        <authorList>
            <consortium name="RefSeq"/>
        </authorList>
    </citation>
    <scope>IDENTIFICATION</scope>
    <source>
        <tissue evidence="2">Leaf</tissue>
    </source>
</reference>
<gene>
    <name evidence="2" type="primary">LOC111241484</name>
</gene>
<organism evidence="1 2">
    <name type="scientific">Vigna radiata var. radiata</name>
    <name type="common">Mung bean</name>
    <name type="synonym">Phaseolus aureus</name>
    <dbReference type="NCBI Taxonomy" id="3916"/>
    <lineage>
        <taxon>Eukaryota</taxon>
        <taxon>Viridiplantae</taxon>
        <taxon>Streptophyta</taxon>
        <taxon>Embryophyta</taxon>
        <taxon>Tracheophyta</taxon>
        <taxon>Spermatophyta</taxon>
        <taxon>Magnoliopsida</taxon>
        <taxon>eudicotyledons</taxon>
        <taxon>Gunneridae</taxon>
        <taxon>Pentapetalae</taxon>
        <taxon>rosids</taxon>
        <taxon>fabids</taxon>
        <taxon>Fabales</taxon>
        <taxon>Fabaceae</taxon>
        <taxon>Papilionoideae</taxon>
        <taxon>50 kb inversion clade</taxon>
        <taxon>NPAAA clade</taxon>
        <taxon>indigoferoid/millettioid clade</taxon>
        <taxon>Phaseoleae</taxon>
        <taxon>Vigna</taxon>
    </lineage>
</organism>